<evidence type="ECO:0000256" key="1">
    <source>
        <dbReference type="SAM" id="MobiDB-lite"/>
    </source>
</evidence>
<feature type="region of interest" description="Disordered" evidence="1">
    <location>
        <begin position="1"/>
        <end position="95"/>
    </location>
</feature>
<gene>
    <name evidence="2" type="ORF">DILT_LOCUS17636</name>
</gene>
<feature type="compositionally biased region" description="Polar residues" evidence="1">
    <location>
        <begin position="79"/>
        <end position="89"/>
    </location>
</feature>
<dbReference type="AlphaFoldDB" id="A0A3P7N7U3"/>
<proteinExistence type="predicted"/>
<feature type="compositionally biased region" description="Acidic residues" evidence="1">
    <location>
        <begin position="32"/>
        <end position="42"/>
    </location>
</feature>
<accession>A0A3P7N7U3</accession>
<sequence>MNPNNFLTRPVRFPSEKVDKKQRRKRPSAVPADDDDSWLEDDMGTRRAPGQPRRSKFPRDVSPDEPKGELPSRVKPANVSRNILPTQHQLAKREP</sequence>
<organism evidence="2 3">
    <name type="scientific">Dibothriocephalus latus</name>
    <name type="common">Fish tapeworm</name>
    <name type="synonym">Diphyllobothrium latum</name>
    <dbReference type="NCBI Taxonomy" id="60516"/>
    <lineage>
        <taxon>Eukaryota</taxon>
        <taxon>Metazoa</taxon>
        <taxon>Spiralia</taxon>
        <taxon>Lophotrochozoa</taxon>
        <taxon>Platyhelminthes</taxon>
        <taxon>Cestoda</taxon>
        <taxon>Eucestoda</taxon>
        <taxon>Diphyllobothriidea</taxon>
        <taxon>Diphyllobothriidae</taxon>
        <taxon>Dibothriocephalus</taxon>
    </lineage>
</organism>
<dbReference type="Proteomes" id="UP000281553">
    <property type="component" value="Unassembled WGS sequence"/>
</dbReference>
<keyword evidence="3" id="KW-1185">Reference proteome</keyword>
<dbReference type="EMBL" id="UYRU01093466">
    <property type="protein sequence ID" value="VDN38585.1"/>
    <property type="molecule type" value="Genomic_DNA"/>
</dbReference>
<evidence type="ECO:0000313" key="3">
    <source>
        <dbReference type="Proteomes" id="UP000281553"/>
    </source>
</evidence>
<feature type="compositionally biased region" description="Basic and acidic residues" evidence="1">
    <location>
        <begin position="57"/>
        <end position="72"/>
    </location>
</feature>
<name>A0A3P7N7U3_DIBLA</name>
<reference evidence="2 3" key="1">
    <citation type="submission" date="2018-11" db="EMBL/GenBank/DDBJ databases">
        <authorList>
            <consortium name="Pathogen Informatics"/>
        </authorList>
    </citation>
    <scope>NUCLEOTIDE SEQUENCE [LARGE SCALE GENOMIC DNA]</scope>
</reference>
<protein>
    <submittedName>
        <fullName evidence="2">Uncharacterized protein</fullName>
    </submittedName>
</protein>
<evidence type="ECO:0000313" key="2">
    <source>
        <dbReference type="EMBL" id="VDN38585.1"/>
    </source>
</evidence>